<dbReference type="PANTHER" id="PTHR39217">
    <property type="match status" value="1"/>
</dbReference>
<sequence>MNNKYYDIVLLTQKDYVNPSHIDSYIKNILIEDELLTSALEHKGFKVTRTYWDNDSFDWTKTRFALFRATWDYFHRFAEFQLWLKKRAQQIEFINPYSVIQWNMNKKYLSTLLQRGVNIPPTLFLEQGVHTSLNNLLKQTGWSKAILKPAIGGGARHTYLFNEQNVGNYEDTFQRLISTESMLVQEFQENIKSKGEVSFMVFGGQYSHAVLKKAKAGDFRIQDDFGGTLHSYIASREEKLFVEHAIAQCDQSPIYARVDVMWDNHNELCLSELEMIEPELWFRKNEYAAQAMADAVSDYCMGKVALI</sequence>
<dbReference type="Proteomes" id="UP001139721">
    <property type="component" value="Unassembled WGS sequence"/>
</dbReference>
<dbReference type="RefSeq" id="WP_250424595.1">
    <property type="nucleotide sequence ID" value="NZ_JAJKBJ010000035.1"/>
</dbReference>
<dbReference type="InterPro" id="IPR053191">
    <property type="entry name" value="DcsG_Biosynth_Enzyme"/>
</dbReference>
<evidence type="ECO:0000313" key="3">
    <source>
        <dbReference type="Proteomes" id="UP001139721"/>
    </source>
</evidence>
<keyword evidence="3" id="KW-1185">Reference proteome</keyword>
<feature type="domain" description="ATP-grasp fold RimK-type" evidence="1">
    <location>
        <begin position="168"/>
        <end position="268"/>
    </location>
</feature>
<dbReference type="PANTHER" id="PTHR39217:SF1">
    <property type="entry name" value="GLUTATHIONE SYNTHETASE"/>
    <property type="match status" value="1"/>
</dbReference>
<comment type="caution">
    <text evidence="2">The sequence shown here is derived from an EMBL/GenBank/DDBJ whole genome shotgun (WGS) entry which is preliminary data.</text>
</comment>
<evidence type="ECO:0000313" key="2">
    <source>
        <dbReference type="EMBL" id="MCL9685715.1"/>
    </source>
</evidence>
<evidence type="ECO:0000259" key="1">
    <source>
        <dbReference type="Pfam" id="PF08443"/>
    </source>
</evidence>
<dbReference type="Pfam" id="PF08443">
    <property type="entry name" value="RimK"/>
    <property type="match status" value="1"/>
</dbReference>
<proteinExistence type="predicted"/>
<dbReference type="EMBL" id="JAJKBJ010000035">
    <property type="protein sequence ID" value="MCL9685715.1"/>
    <property type="molecule type" value="Genomic_DNA"/>
</dbReference>
<dbReference type="InterPro" id="IPR013651">
    <property type="entry name" value="ATP-grasp_RimK-type"/>
</dbReference>
<gene>
    <name evidence="2" type="ORF">LOX96_16560</name>
</gene>
<protein>
    <recommendedName>
        <fullName evidence="1">ATP-grasp fold RimK-type domain-containing protein</fullName>
    </recommendedName>
</protein>
<reference evidence="2" key="1">
    <citation type="submission" date="2021-11" db="EMBL/GenBank/DDBJ databases">
        <title>Legionella maioricencis sp. nov., a new species isolated from hot water samples in Mallorca.</title>
        <authorList>
            <person name="Crespi S."/>
            <person name="Drasar V."/>
            <person name="Salva-Serra F."/>
            <person name="Jaen-Luchoro D."/>
            <person name="Pineiro-Iglesias B."/>
            <person name="Aliaga F."/>
            <person name="Fernandez-Juarez V."/>
            <person name="Coll G."/>
            <person name="Moore E.R.B."/>
            <person name="Bennasar-Figueras A."/>
        </authorList>
    </citation>
    <scope>NUCLEOTIDE SEQUENCE</scope>
    <source>
        <strain evidence="2">HCPI-6</strain>
    </source>
</reference>
<dbReference type="AlphaFoldDB" id="A0A9X2ICR4"/>
<name>A0A9X2ICR4_9GAMM</name>
<organism evidence="2 3">
    <name type="scientific">Legionella maioricensis</name>
    <dbReference type="NCBI Taxonomy" id="2896528"/>
    <lineage>
        <taxon>Bacteria</taxon>
        <taxon>Pseudomonadati</taxon>
        <taxon>Pseudomonadota</taxon>
        <taxon>Gammaproteobacteria</taxon>
        <taxon>Legionellales</taxon>
        <taxon>Legionellaceae</taxon>
        <taxon>Legionella</taxon>
    </lineage>
</organism>
<dbReference type="Gene3D" id="3.30.470.20">
    <property type="entry name" value="ATP-grasp fold, B domain"/>
    <property type="match status" value="1"/>
</dbReference>
<dbReference type="SUPFAM" id="SSF56059">
    <property type="entry name" value="Glutathione synthetase ATP-binding domain-like"/>
    <property type="match status" value="1"/>
</dbReference>
<accession>A0A9X2ICR4</accession>